<reference evidence="3 4" key="1">
    <citation type="submission" date="2022-08" db="EMBL/GenBank/DDBJ databases">
        <title>novel species in genus Aeromicrobium.</title>
        <authorList>
            <person name="Ye L."/>
        </authorList>
    </citation>
    <scope>NUCLEOTIDE SEQUENCE [LARGE SCALE GENOMIC DNA]</scope>
    <source>
        <strain evidence="4">zg-Y1379</strain>
    </source>
</reference>
<keyword evidence="2" id="KW-0812">Transmembrane</keyword>
<feature type="transmembrane region" description="Helical" evidence="2">
    <location>
        <begin position="201"/>
        <end position="217"/>
    </location>
</feature>
<dbReference type="RefSeq" id="WP_232403087.1">
    <property type="nucleotide sequence ID" value="NZ_CP102173.1"/>
</dbReference>
<sequence length="255" mass="26128">MADEQEPAKRVVKRVVKKTVVRPADRTPNPPTVRYGRPVATATRPKAKAAPRPAGTPTTPPAGQKAPRTRTTLRRPNLDLGAKAAGARALTGRVWWATADTTRDVAAVLARHAITGARTVAGWRLPHLNAYLASVITGAVVGLVAALLGAAALAIFASVRGVAAGGGLWGGLTFIVLAVAVVLAGEALLRGFGTPSARVKSCVAVILAIVAMLGLFLDVADSAAALVLLPVLGAAAYLVSNWLVDLGENAPTVVE</sequence>
<evidence type="ECO:0000256" key="2">
    <source>
        <dbReference type="SAM" id="Phobius"/>
    </source>
</evidence>
<organism evidence="3 4">
    <name type="scientific">Aeromicrobium wangtongii</name>
    <dbReference type="NCBI Taxonomy" id="2969247"/>
    <lineage>
        <taxon>Bacteria</taxon>
        <taxon>Bacillati</taxon>
        <taxon>Actinomycetota</taxon>
        <taxon>Actinomycetes</taxon>
        <taxon>Propionibacteriales</taxon>
        <taxon>Nocardioidaceae</taxon>
        <taxon>Aeromicrobium</taxon>
    </lineage>
</organism>
<feature type="transmembrane region" description="Helical" evidence="2">
    <location>
        <begin position="168"/>
        <end position="189"/>
    </location>
</feature>
<dbReference type="Proteomes" id="UP001316184">
    <property type="component" value="Chromosome"/>
</dbReference>
<keyword evidence="2" id="KW-1133">Transmembrane helix</keyword>
<feature type="region of interest" description="Disordered" evidence="1">
    <location>
        <begin position="21"/>
        <end position="71"/>
    </location>
</feature>
<proteinExistence type="predicted"/>
<name>A0ABY5M926_9ACTN</name>
<evidence type="ECO:0000313" key="3">
    <source>
        <dbReference type="EMBL" id="UUP13952.1"/>
    </source>
</evidence>
<evidence type="ECO:0000313" key="4">
    <source>
        <dbReference type="Proteomes" id="UP001316184"/>
    </source>
</evidence>
<feature type="compositionally biased region" description="Low complexity" evidence="1">
    <location>
        <begin position="38"/>
        <end position="66"/>
    </location>
</feature>
<protein>
    <submittedName>
        <fullName evidence="3">Uncharacterized protein</fullName>
    </submittedName>
</protein>
<accession>A0ABY5M926</accession>
<feature type="transmembrane region" description="Helical" evidence="2">
    <location>
        <begin position="223"/>
        <end position="244"/>
    </location>
</feature>
<keyword evidence="4" id="KW-1185">Reference proteome</keyword>
<feature type="transmembrane region" description="Helical" evidence="2">
    <location>
        <begin position="128"/>
        <end position="156"/>
    </location>
</feature>
<evidence type="ECO:0000256" key="1">
    <source>
        <dbReference type="SAM" id="MobiDB-lite"/>
    </source>
</evidence>
<gene>
    <name evidence="3" type="ORF">NQV15_01180</name>
</gene>
<dbReference type="EMBL" id="CP102173">
    <property type="protein sequence ID" value="UUP13952.1"/>
    <property type="molecule type" value="Genomic_DNA"/>
</dbReference>
<keyword evidence="2" id="KW-0472">Membrane</keyword>